<evidence type="ECO:0000313" key="2">
    <source>
        <dbReference type="EMBL" id="PCD21855.1"/>
    </source>
</evidence>
<feature type="region of interest" description="Disordered" evidence="1">
    <location>
        <begin position="278"/>
        <end position="310"/>
    </location>
</feature>
<dbReference type="EMBL" id="MABQ02000012">
    <property type="protein sequence ID" value="PCD21855.1"/>
    <property type="molecule type" value="Genomic_DNA"/>
</dbReference>
<gene>
    <name evidence="2" type="ORF">AU210_015658</name>
</gene>
<evidence type="ECO:0000313" key="3">
    <source>
        <dbReference type="Proteomes" id="UP000219602"/>
    </source>
</evidence>
<dbReference type="Proteomes" id="UP000219602">
    <property type="component" value="Chromosome RC"/>
</dbReference>
<organism evidence="2 3">
    <name type="scientific">Fusarium oxysporum f. sp. radicis-cucumerinum</name>
    <dbReference type="NCBI Taxonomy" id="327505"/>
    <lineage>
        <taxon>Eukaryota</taxon>
        <taxon>Fungi</taxon>
        <taxon>Dikarya</taxon>
        <taxon>Ascomycota</taxon>
        <taxon>Pezizomycotina</taxon>
        <taxon>Sordariomycetes</taxon>
        <taxon>Hypocreomycetidae</taxon>
        <taxon>Hypocreales</taxon>
        <taxon>Nectriaceae</taxon>
        <taxon>Fusarium</taxon>
        <taxon>Fusarium oxysporum species complex</taxon>
    </lineage>
</organism>
<feature type="compositionally biased region" description="Polar residues" evidence="1">
    <location>
        <begin position="143"/>
        <end position="157"/>
    </location>
</feature>
<feature type="compositionally biased region" description="Polar residues" evidence="1">
    <location>
        <begin position="195"/>
        <end position="207"/>
    </location>
</feature>
<feature type="region of interest" description="Disordered" evidence="1">
    <location>
        <begin position="195"/>
        <end position="214"/>
    </location>
</feature>
<dbReference type="STRING" id="327505.A0A2H3FQS4"/>
<proteinExistence type="predicted"/>
<sequence>MTYDLSQRHGAFIHPHLSFAENFEPSGPVLPPHSGFVANVPALPSQDVAQIVFGPDLSSSTLPIENSTSGYPRHNWVREPTLNACPYGYPICPGGEQCLFSHPLRYPTNYGSVDQSIPETTLAMSAQNTFCQPSAPSGYPGSSDAQGNPWSNMRTTYPSPPEPNQASARTTPSLAQNQRFSSDVHISKQYTKFTAEPQNAAQPNMRNGPSAARNDSLEDVISRLSPKKQYIINERLKGKQWDDIRKGYKWRDLKSTSTLPNVLSDLRAKHDVINQILPSRQDPSSRASKSSRNAQRAVEILGDINGLQNH</sequence>
<feature type="compositionally biased region" description="Polar residues" evidence="1">
    <location>
        <begin position="164"/>
        <end position="176"/>
    </location>
</feature>
<feature type="region of interest" description="Disordered" evidence="1">
    <location>
        <begin position="133"/>
        <end position="176"/>
    </location>
</feature>
<protein>
    <recommendedName>
        <fullName evidence="4">C3H1-type domain-containing protein</fullName>
    </recommendedName>
</protein>
<evidence type="ECO:0008006" key="4">
    <source>
        <dbReference type="Google" id="ProtNLM"/>
    </source>
</evidence>
<reference evidence="2 3" key="2">
    <citation type="journal article" date="2017" name="Sci. Rep.">
        <title>A mobile pathogenicity chromosome in Fusarium oxysporum for infection of multiple cucurbit species.</title>
        <authorList>
            <person name="van Dam P."/>
            <person name="Fokkens L."/>
            <person name="Ayukawa Y."/>
            <person name="van der Gragt M."/>
            <person name="Ter Horst A."/>
            <person name="Brankovics B."/>
            <person name="Houterman P.M."/>
            <person name="Arie T."/>
            <person name="Rep M."/>
        </authorList>
    </citation>
    <scope>NUCLEOTIDE SEQUENCE [LARGE SCALE GENOMIC DNA]</scope>
    <source>
        <strain evidence="2 3">Forc016</strain>
    </source>
</reference>
<feature type="compositionally biased region" description="Polar residues" evidence="1">
    <location>
        <begin position="278"/>
        <end position="294"/>
    </location>
</feature>
<reference evidence="2 3" key="1">
    <citation type="journal article" date="2016" name="Environ. Microbiol.">
        <title>Effector profiles distinguish formae speciales of Fusarium oxysporum.</title>
        <authorList>
            <person name="van Dam P."/>
            <person name="Fokkens L."/>
            <person name="Schmidt S.M."/>
            <person name="Linmans J.H."/>
            <person name="Kistler H.C."/>
            <person name="Ma L.J."/>
            <person name="Rep M."/>
        </authorList>
    </citation>
    <scope>NUCLEOTIDE SEQUENCE [LARGE SCALE GENOMIC DNA]</scope>
    <source>
        <strain evidence="2 3">Forc016</strain>
    </source>
</reference>
<dbReference type="AlphaFoldDB" id="A0A2H3FQS4"/>
<evidence type="ECO:0000256" key="1">
    <source>
        <dbReference type="SAM" id="MobiDB-lite"/>
    </source>
</evidence>
<comment type="caution">
    <text evidence="2">The sequence shown here is derived from an EMBL/GenBank/DDBJ whole genome shotgun (WGS) entry which is preliminary data.</text>
</comment>
<name>A0A2H3FQS4_FUSOX</name>
<accession>A0A2H3FQS4</accession>